<evidence type="ECO:0000256" key="5">
    <source>
        <dbReference type="PROSITE-ProRule" id="PRU00221"/>
    </source>
</evidence>
<feature type="repeat" description="WD" evidence="5">
    <location>
        <begin position="220"/>
        <end position="252"/>
    </location>
</feature>
<evidence type="ECO:0000259" key="7">
    <source>
        <dbReference type="PROSITE" id="PS51394"/>
    </source>
</evidence>
<dbReference type="InterPro" id="IPR015943">
    <property type="entry name" value="WD40/YVTN_repeat-like_dom_sf"/>
</dbReference>
<dbReference type="GeneID" id="90035574"/>
<dbReference type="InterPro" id="IPR036322">
    <property type="entry name" value="WD40_repeat_dom_sf"/>
</dbReference>
<dbReference type="InterPro" id="IPR001680">
    <property type="entry name" value="WD40_rpt"/>
</dbReference>
<keyword evidence="3 5" id="KW-0853">WD repeat</keyword>
<dbReference type="PROSITE" id="PS51396">
    <property type="entry name" value="PUL"/>
    <property type="match status" value="1"/>
</dbReference>
<dbReference type="Pfam" id="PF09070">
    <property type="entry name" value="PFU"/>
    <property type="match status" value="1"/>
</dbReference>
<dbReference type="EMBL" id="JBBJBU010000001">
    <property type="protein sequence ID" value="KAK7207585.1"/>
    <property type="molecule type" value="Genomic_DNA"/>
</dbReference>
<feature type="repeat" description="WD" evidence="5">
    <location>
        <begin position="10"/>
        <end position="41"/>
    </location>
</feature>
<evidence type="ECO:0000256" key="4">
    <source>
        <dbReference type="ARBA" id="ARBA00022737"/>
    </source>
</evidence>
<keyword evidence="10" id="KW-1185">Reference proteome</keyword>
<keyword evidence="2" id="KW-0963">Cytoplasm</keyword>
<dbReference type="PANTHER" id="PTHR19849:SF0">
    <property type="entry name" value="PHOSPHOLIPASE A-2-ACTIVATING PROTEIN"/>
    <property type="match status" value="1"/>
</dbReference>
<dbReference type="PROSITE" id="PS50294">
    <property type="entry name" value="WD_REPEATS_REGION"/>
    <property type="match status" value="3"/>
</dbReference>
<dbReference type="PRINTS" id="PR00320">
    <property type="entry name" value="GPROTEINBRPT"/>
</dbReference>
<dbReference type="InterPro" id="IPR020472">
    <property type="entry name" value="WD40_PAC1"/>
</dbReference>
<dbReference type="Gene3D" id="1.25.10.10">
    <property type="entry name" value="Leucine-rich Repeat Variant"/>
    <property type="match status" value="1"/>
</dbReference>
<evidence type="ECO:0000256" key="1">
    <source>
        <dbReference type="ARBA" id="ARBA00004496"/>
    </source>
</evidence>
<evidence type="ECO:0000313" key="9">
    <source>
        <dbReference type="EMBL" id="KAK7207585.1"/>
    </source>
</evidence>
<feature type="domain" description="PUL" evidence="8">
    <location>
        <begin position="480"/>
        <end position="742"/>
    </location>
</feature>
<dbReference type="PROSITE" id="PS50082">
    <property type="entry name" value="WD_REPEATS_2"/>
    <property type="match status" value="5"/>
</dbReference>
<proteinExistence type="predicted"/>
<dbReference type="InterPro" id="IPR038122">
    <property type="entry name" value="PFU_sf"/>
</dbReference>
<gene>
    <name evidence="9" type="ORF">BZA70DRAFT_19406</name>
</gene>
<feature type="repeat" description="WD" evidence="5">
    <location>
        <begin position="180"/>
        <end position="213"/>
    </location>
</feature>
<evidence type="ECO:0000256" key="2">
    <source>
        <dbReference type="ARBA" id="ARBA00022490"/>
    </source>
</evidence>
<sequence>MPDYKLSRSLESHSGDVRGVIFPAEDLLASVSRDCTLRVWKHLPGSAGSKAGVEWTSDVSYQATKYLNSIAWMSDQGLIACAGLNQEIVICSPNASLTPESALKGHEANICSLHYSDGVLISGSWDKTARVWIDGKCKYILKGHEQAVWAVLVIGPDSFLTGAADKTIRLWSGNQCVSVFRGHTDVVRSICMVGDDRFASSSNDGSIRIWDFQGNCLQELYGHTSFVYSLAYSVATDEIISSGEDRSVRVWKAGECVQSINLPCISVWSVAVCPANSDIAVGGSDKIVRIFSRNQQSWATPDELAKFEEQVAGFAISTNQVGDINKEKIPGLDALQIPGKKIGQVIMAKSATGGIDAYQWSGDKWDKIGEVVSGVGQQQKQLYNGQEYDYVFDVDVKEGSPPLKLPYNANENPYTAAQRFLEKNELPQEYLDETAKFIEKNTAGVQIGTSEPVRDPYSDRSGSGSTSTYSAPKPKRAKSTLFPQKTYLYIKKMNVPMFIKKTKELNASKDVSIAISDDEFSALSTILTAAESGIDSAGAVKAASAGLKIAKNWPANEKLGGLDVLRTVVGQIEDAGVISEIASALIQLGSEIVDIPNNAMMAARVFVNMFENEVGRVVIQDSQVRESVLDSVRASAVKELSKMAAVALSTLILNFSVLASNESDPEIAFSVIGIIPDFITLVQDSEAGYRLLIAFGTLLSLPSPEVKEAGRSLDGEKAVSVLKVRFPGETRILTAVDDVLELLK</sequence>
<reference evidence="9 10" key="1">
    <citation type="submission" date="2024-03" db="EMBL/GenBank/DDBJ databases">
        <title>Genome-scale model development and genomic sequencing of the oleaginous clade Lipomyces.</title>
        <authorList>
            <consortium name="Lawrence Berkeley National Laboratory"/>
            <person name="Czajka J.J."/>
            <person name="Han Y."/>
            <person name="Kim J."/>
            <person name="Mondo S.J."/>
            <person name="Hofstad B.A."/>
            <person name="Robles A."/>
            <person name="Haridas S."/>
            <person name="Riley R."/>
            <person name="LaButti K."/>
            <person name="Pangilinan J."/>
            <person name="Andreopoulos W."/>
            <person name="Lipzen A."/>
            <person name="Yan J."/>
            <person name="Wang M."/>
            <person name="Ng V."/>
            <person name="Grigoriev I.V."/>
            <person name="Spatafora J.W."/>
            <person name="Magnuson J.K."/>
            <person name="Baker S.E."/>
            <person name="Pomraning K.R."/>
        </authorList>
    </citation>
    <scope>NUCLEOTIDE SEQUENCE [LARGE SCALE GENOMIC DNA]</scope>
    <source>
        <strain evidence="9 10">Phaff 52-87</strain>
    </source>
</reference>
<evidence type="ECO:0000256" key="6">
    <source>
        <dbReference type="SAM" id="MobiDB-lite"/>
    </source>
</evidence>
<evidence type="ECO:0000256" key="3">
    <source>
        <dbReference type="ARBA" id="ARBA00022574"/>
    </source>
</evidence>
<dbReference type="RefSeq" id="XP_064770618.1">
    <property type="nucleotide sequence ID" value="XM_064910062.1"/>
</dbReference>
<feature type="compositionally biased region" description="Polar residues" evidence="6">
    <location>
        <begin position="460"/>
        <end position="470"/>
    </location>
</feature>
<organism evidence="9 10">
    <name type="scientific">Myxozyma melibiosi</name>
    <dbReference type="NCBI Taxonomy" id="54550"/>
    <lineage>
        <taxon>Eukaryota</taxon>
        <taxon>Fungi</taxon>
        <taxon>Dikarya</taxon>
        <taxon>Ascomycota</taxon>
        <taxon>Saccharomycotina</taxon>
        <taxon>Lipomycetes</taxon>
        <taxon>Lipomycetales</taxon>
        <taxon>Lipomycetaceae</taxon>
        <taxon>Myxozyma</taxon>
    </lineage>
</organism>
<feature type="region of interest" description="Disordered" evidence="6">
    <location>
        <begin position="448"/>
        <end position="476"/>
    </location>
</feature>
<dbReference type="PANTHER" id="PTHR19849">
    <property type="entry name" value="PHOSPHOLIPASE A-2-ACTIVATING PROTEIN"/>
    <property type="match status" value="1"/>
</dbReference>
<dbReference type="Gene3D" id="2.130.10.10">
    <property type="entry name" value="YVTN repeat-like/Quinoprotein amine dehydrogenase"/>
    <property type="match status" value="1"/>
</dbReference>
<dbReference type="SUPFAM" id="SSF50978">
    <property type="entry name" value="WD40 repeat-like"/>
    <property type="match status" value="1"/>
</dbReference>
<feature type="repeat" description="WD" evidence="5">
    <location>
        <begin position="103"/>
        <end position="132"/>
    </location>
</feature>
<comment type="subcellular location">
    <subcellularLocation>
        <location evidence="1">Cytoplasm</location>
    </subcellularLocation>
</comment>
<name>A0ABR1FCL8_9ASCO</name>
<dbReference type="Pfam" id="PF00400">
    <property type="entry name" value="WD40"/>
    <property type="match status" value="6"/>
</dbReference>
<evidence type="ECO:0000313" key="10">
    <source>
        <dbReference type="Proteomes" id="UP001498771"/>
    </source>
</evidence>
<evidence type="ECO:0000259" key="8">
    <source>
        <dbReference type="PROSITE" id="PS51396"/>
    </source>
</evidence>
<feature type="domain" description="PFU" evidence="7">
    <location>
        <begin position="357"/>
        <end position="452"/>
    </location>
</feature>
<dbReference type="Proteomes" id="UP001498771">
    <property type="component" value="Unassembled WGS sequence"/>
</dbReference>
<dbReference type="SMART" id="SM00320">
    <property type="entry name" value="WD40"/>
    <property type="match status" value="7"/>
</dbReference>
<dbReference type="CDD" id="cd00200">
    <property type="entry name" value="WD40"/>
    <property type="match status" value="1"/>
</dbReference>
<accession>A0ABR1FCL8</accession>
<dbReference type="PROSITE" id="PS51394">
    <property type="entry name" value="PFU"/>
    <property type="match status" value="1"/>
</dbReference>
<keyword evidence="4" id="KW-0677">Repeat</keyword>
<dbReference type="InterPro" id="IPR011989">
    <property type="entry name" value="ARM-like"/>
</dbReference>
<comment type="caution">
    <text evidence="9">The sequence shown here is derived from an EMBL/GenBank/DDBJ whole genome shotgun (WGS) entry which is preliminary data.</text>
</comment>
<protein>
    <submittedName>
        <fullName evidence="9">WD40-repeat-containing domain protein</fullName>
    </submittedName>
</protein>
<dbReference type="InterPro" id="IPR013535">
    <property type="entry name" value="PUL_dom"/>
</dbReference>
<dbReference type="Pfam" id="PF08324">
    <property type="entry name" value="PUL"/>
    <property type="match status" value="1"/>
</dbReference>
<dbReference type="Gene3D" id="3.10.20.870">
    <property type="entry name" value="PFU (PLAA family ubiquitin binding), C-terminal domain"/>
    <property type="match status" value="1"/>
</dbReference>
<dbReference type="InterPro" id="IPR015155">
    <property type="entry name" value="PFU"/>
</dbReference>
<feature type="repeat" description="WD" evidence="5">
    <location>
        <begin position="141"/>
        <end position="172"/>
    </location>
</feature>